<dbReference type="InterPro" id="IPR011990">
    <property type="entry name" value="TPR-like_helical_dom_sf"/>
</dbReference>
<dbReference type="PANTHER" id="PTHR15175:SF4">
    <property type="entry name" value="NADPH OXIDASE ACTIVATOR 1"/>
    <property type="match status" value="1"/>
</dbReference>
<name>A0ABQ9WGR4_SAGOE</name>
<dbReference type="Proteomes" id="UP001266305">
    <property type="component" value="Unassembled WGS sequence"/>
</dbReference>
<evidence type="ECO:0000313" key="1">
    <source>
        <dbReference type="EMBL" id="KAK2120838.1"/>
    </source>
</evidence>
<dbReference type="InterPro" id="IPR051864">
    <property type="entry name" value="NCF2_NOXA1"/>
</dbReference>
<reference evidence="1 2" key="1">
    <citation type="submission" date="2023-05" db="EMBL/GenBank/DDBJ databases">
        <title>B98-5 Cell Line De Novo Hybrid Assembly: An Optical Mapping Approach.</title>
        <authorList>
            <person name="Kananen K."/>
            <person name="Auerbach J.A."/>
            <person name="Kautto E."/>
            <person name="Blachly J.S."/>
        </authorList>
    </citation>
    <scope>NUCLEOTIDE SEQUENCE [LARGE SCALE GENOMIC DNA]</scope>
    <source>
        <strain evidence="1">B95-8</strain>
        <tissue evidence="1">Cell line</tissue>
    </source>
</reference>
<proteinExistence type="predicted"/>
<sequence>MAELTFQEALSDFQLALVQLRGHAAIDYTQLGLRFKLQAWEVRGQGALCCLLWVSLGSSTVTGGPSGRGAPLAEALGAMEPLGHSMTCRRVLVAVKVGGPPFCAISGHQGWLYPGEGQR</sequence>
<organism evidence="1 2">
    <name type="scientific">Saguinus oedipus</name>
    <name type="common">Cotton-top tamarin</name>
    <name type="synonym">Oedipomidas oedipus</name>
    <dbReference type="NCBI Taxonomy" id="9490"/>
    <lineage>
        <taxon>Eukaryota</taxon>
        <taxon>Metazoa</taxon>
        <taxon>Chordata</taxon>
        <taxon>Craniata</taxon>
        <taxon>Vertebrata</taxon>
        <taxon>Euteleostomi</taxon>
        <taxon>Mammalia</taxon>
        <taxon>Eutheria</taxon>
        <taxon>Euarchontoglires</taxon>
        <taxon>Primates</taxon>
        <taxon>Haplorrhini</taxon>
        <taxon>Platyrrhini</taxon>
        <taxon>Cebidae</taxon>
        <taxon>Callitrichinae</taxon>
        <taxon>Saguinus</taxon>
    </lineage>
</organism>
<dbReference type="PANTHER" id="PTHR15175">
    <property type="entry name" value="NEUTROPHIL CYTOSOLIC FACTOR 2, NEUTROPHIL NADPH OXIDASE FACTOR 2"/>
    <property type="match status" value="1"/>
</dbReference>
<dbReference type="EMBL" id="JASSZA010000001">
    <property type="protein sequence ID" value="KAK2120838.1"/>
    <property type="molecule type" value="Genomic_DNA"/>
</dbReference>
<protein>
    <submittedName>
        <fullName evidence="1">Uncharacterized protein</fullName>
    </submittedName>
</protein>
<keyword evidence="2" id="KW-1185">Reference proteome</keyword>
<comment type="caution">
    <text evidence="1">The sequence shown here is derived from an EMBL/GenBank/DDBJ whole genome shotgun (WGS) entry which is preliminary data.</text>
</comment>
<accession>A0ABQ9WGR4</accession>
<evidence type="ECO:0000313" key="2">
    <source>
        <dbReference type="Proteomes" id="UP001266305"/>
    </source>
</evidence>
<gene>
    <name evidence="1" type="ORF">P7K49_002224</name>
</gene>
<dbReference type="Gene3D" id="1.25.40.10">
    <property type="entry name" value="Tetratricopeptide repeat domain"/>
    <property type="match status" value="1"/>
</dbReference>